<proteinExistence type="inferred from homology"/>
<evidence type="ECO:0000256" key="9">
    <source>
        <dbReference type="SAM" id="Phobius"/>
    </source>
</evidence>
<dbReference type="EMBL" id="FOLY01000005">
    <property type="protein sequence ID" value="SFC76224.1"/>
    <property type="molecule type" value="Genomic_DNA"/>
</dbReference>
<keyword evidence="2" id="KW-0813">Transport</keyword>
<dbReference type="AlphaFoldDB" id="A0A1I1LSW6"/>
<dbReference type="Gene3D" id="1.10.3730.20">
    <property type="match status" value="1"/>
</dbReference>
<evidence type="ECO:0000256" key="1">
    <source>
        <dbReference type="ARBA" id="ARBA00004651"/>
    </source>
</evidence>
<name>A0A1I1LSW6_9GAMM</name>
<comment type="similarity">
    <text evidence="7 8">Belongs to the drug/metabolite transporter (DMT) superfamily. Small multidrug resistance (SMR) (TC 2.A.7.1) family.</text>
</comment>
<keyword evidence="3" id="KW-1003">Cell membrane</keyword>
<dbReference type="InterPro" id="IPR000390">
    <property type="entry name" value="Small_drug/metabolite_transptr"/>
</dbReference>
<dbReference type="GO" id="GO:0005886">
    <property type="term" value="C:plasma membrane"/>
    <property type="evidence" value="ECO:0007669"/>
    <property type="project" value="UniProtKB-SubCell"/>
</dbReference>
<protein>
    <submittedName>
        <fullName evidence="10">Small multidrug resistance pump</fullName>
    </submittedName>
</protein>
<sequence length="112" mass="11937">MTWLPYLYLILAICAEVIATNALKASNTFTRLGPGLITVLGYALAFYLLSVVLKSMPVGVAYAIWAGLGMVLTLLVAMVIFGERPDAPAMLGITLIVAGVIVLQCFSKMNAQ</sequence>
<dbReference type="InterPro" id="IPR037185">
    <property type="entry name" value="EmrE-like"/>
</dbReference>
<gene>
    <name evidence="10" type="ORF">SAMN05421848_2689</name>
</gene>
<evidence type="ECO:0000256" key="3">
    <source>
        <dbReference type="ARBA" id="ARBA00022475"/>
    </source>
</evidence>
<keyword evidence="11" id="KW-1185">Reference proteome</keyword>
<dbReference type="GO" id="GO:0031460">
    <property type="term" value="P:glycine betaine transport"/>
    <property type="evidence" value="ECO:0007669"/>
    <property type="project" value="TreeGrafter"/>
</dbReference>
<dbReference type="PANTHER" id="PTHR30561">
    <property type="entry name" value="SMR FAMILY PROTON-DEPENDENT DRUG EFFLUX TRANSPORTER SUGE"/>
    <property type="match status" value="1"/>
</dbReference>
<keyword evidence="4 8" id="KW-0812">Transmembrane</keyword>
<keyword evidence="6 9" id="KW-0472">Membrane</keyword>
<evidence type="ECO:0000256" key="8">
    <source>
        <dbReference type="RuleBase" id="RU003942"/>
    </source>
</evidence>
<evidence type="ECO:0000256" key="5">
    <source>
        <dbReference type="ARBA" id="ARBA00022989"/>
    </source>
</evidence>
<feature type="transmembrane region" description="Helical" evidence="9">
    <location>
        <begin position="35"/>
        <end position="53"/>
    </location>
</feature>
<evidence type="ECO:0000313" key="11">
    <source>
        <dbReference type="Proteomes" id="UP000199046"/>
    </source>
</evidence>
<dbReference type="SUPFAM" id="SSF103481">
    <property type="entry name" value="Multidrug resistance efflux transporter EmrE"/>
    <property type="match status" value="1"/>
</dbReference>
<dbReference type="FunFam" id="1.10.3730.20:FF:000001">
    <property type="entry name" value="Quaternary ammonium compound resistance transporter SugE"/>
    <property type="match status" value="1"/>
</dbReference>
<dbReference type="PANTHER" id="PTHR30561:SF1">
    <property type="entry name" value="MULTIDRUG TRANSPORTER EMRE"/>
    <property type="match status" value="1"/>
</dbReference>
<reference evidence="11" key="1">
    <citation type="submission" date="2016-10" db="EMBL/GenBank/DDBJ databases">
        <authorList>
            <person name="Varghese N."/>
            <person name="Submissions S."/>
        </authorList>
    </citation>
    <scope>NUCLEOTIDE SEQUENCE [LARGE SCALE GENOMIC DNA]</scope>
    <source>
        <strain evidence="11">DSM 23439</strain>
    </source>
</reference>
<keyword evidence="5 9" id="KW-1133">Transmembrane helix</keyword>
<dbReference type="GO" id="GO:0015220">
    <property type="term" value="F:choline transmembrane transporter activity"/>
    <property type="evidence" value="ECO:0007669"/>
    <property type="project" value="TreeGrafter"/>
</dbReference>
<dbReference type="STRING" id="402385.SAMN05421848_2689"/>
<dbReference type="Pfam" id="PF00893">
    <property type="entry name" value="Multi_Drug_Res"/>
    <property type="match status" value="1"/>
</dbReference>
<dbReference type="GO" id="GO:0015297">
    <property type="term" value="F:antiporter activity"/>
    <property type="evidence" value="ECO:0007669"/>
    <property type="project" value="TreeGrafter"/>
</dbReference>
<comment type="subcellular location">
    <subcellularLocation>
        <location evidence="1 8">Cell membrane</location>
        <topology evidence="1 8">Multi-pass membrane protein</topology>
    </subcellularLocation>
</comment>
<organism evidence="10 11">
    <name type="scientific">Kushneria avicenniae</name>
    <dbReference type="NCBI Taxonomy" id="402385"/>
    <lineage>
        <taxon>Bacteria</taxon>
        <taxon>Pseudomonadati</taxon>
        <taxon>Pseudomonadota</taxon>
        <taxon>Gammaproteobacteria</taxon>
        <taxon>Oceanospirillales</taxon>
        <taxon>Halomonadaceae</taxon>
        <taxon>Kushneria</taxon>
    </lineage>
</organism>
<dbReference type="RefSeq" id="WP_175489700.1">
    <property type="nucleotide sequence ID" value="NZ_FOLY01000005.1"/>
</dbReference>
<evidence type="ECO:0000256" key="6">
    <source>
        <dbReference type="ARBA" id="ARBA00023136"/>
    </source>
</evidence>
<dbReference type="Proteomes" id="UP000199046">
    <property type="component" value="Unassembled WGS sequence"/>
</dbReference>
<dbReference type="GO" id="GO:1990961">
    <property type="term" value="P:xenobiotic detoxification by transmembrane export across the plasma membrane"/>
    <property type="evidence" value="ECO:0007669"/>
    <property type="project" value="UniProtKB-ARBA"/>
</dbReference>
<evidence type="ECO:0000313" key="10">
    <source>
        <dbReference type="EMBL" id="SFC76224.1"/>
    </source>
</evidence>
<evidence type="ECO:0000256" key="7">
    <source>
        <dbReference type="ARBA" id="ARBA00038032"/>
    </source>
</evidence>
<dbReference type="GO" id="GO:0015199">
    <property type="term" value="F:amino-acid betaine transmembrane transporter activity"/>
    <property type="evidence" value="ECO:0007669"/>
    <property type="project" value="TreeGrafter"/>
</dbReference>
<accession>A0A1I1LSW6</accession>
<evidence type="ECO:0000256" key="2">
    <source>
        <dbReference type="ARBA" id="ARBA00022448"/>
    </source>
</evidence>
<feature type="transmembrane region" description="Helical" evidence="9">
    <location>
        <begin position="87"/>
        <end position="106"/>
    </location>
</feature>
<evidence type="ECO:0000256" key="4">
    <source>
        <dbReference type="ARBA" id="ARBA00022692"/>
    </source>
</evidence>
<feature type="transmembrane region" description="Helical" evidence="9">
    <location>
        <begin position="60"/>
        <end position="81"/>
    </location>
</feature>
<dbReference type="InterPro" id="IPR045324">
    <property type="entry name" value="Small_multidrug_res"/>
</dbReference>